<name>A0A5P2BRM2_STRVZ</name>
<dbReference type="RefSeq" id="WP_150215285.1">
    <property type="nucleotide sequence ID" value="NZ_JBFAEP010000001.1"/>
</dbReference>
<dbReference type="InterPro" id="IPR033964">
    <property type="entry name" value="ABBA"/>
</dbReference>
<dbReference type="GO" id="GO:0004659">
    <property type="term" value="F:prenyltransferase activity"/>
    <property type="evidence" value="ECO:0007669"/>
    <property type="project" value="UniProtKB-KW"/>
</dbReference>
<dbReference type="InterPro" id="IPR020965">
    <property type="entry name" value="Prenyltransferase_CloQ"/>
</dbReference>
<dbReference type="InterPro" id="IPR036239">
    <property type="entry name" value="PrenylTrfase-like_sf"/>
</dbReference>
<keyword evidence="3 4" id="KW-0808">Transferase</keyword>
<dbReference type="EMBL" id="CP029192">
    <property type="protein sequence ID" value="QES33126.1"/>
    <property type="molecule type" value="Genomic_DNA"/>
</dbReference>
<dbReference type="Pfam" id="PF11468">
    <property type="entry name" value="PTase_Orf2"/>
    <property type="match status" value="1"/>
</dbReference>
<dbReference type="SFLD" id="SFLDS00036">
    <property type="entry name" value="Aromatic_Prenyltransferase"/>
    <property type="match status" value="1"/>
</dbReference>
<protein>
    <submittedName>
        <fullName evidence="4">Prenyltransferase</fullName>
    </submittedName>
</protein>
<dbReference type="AlphaFoldDB" id="A0A5P2BRM2"/>
<dbReference type="SUPFAM" id="SSF143492">
    <property type="entry name" value="Prenyltransferase-like"/>
    <property type="match status" value="1"/>
</dbReference>
<accession>A0A5P2BRM2</accession>
<sequence>MSGTTDLAELYSIIEKTAQVVDVTASHDKVWPILNAFQDVFGQAVISFRAATGRSTDELDCRFTMLPKGLDPYARALEHGLTPKTDHPAGSLLKEVHQNLPIESCGVDFGVVGGFAKTWSFPSASHLLTIDQLIELPSIPAAVAANRDFFRKYGLDDIVATVGIDYGNRTTNLYFGAGGGREVPAGCFEAQGVRAILAELGLPEPSEELLKLCERSFSIYTTMSWDSPKIQRVSYAAMTPEPRGLAVEMTPVFDRLLENAPYSTEGHNFVYGIASTPKGEYHKVASYYQWQSTVEGLLHSES</sequence>
<proteinExistence type="inferred from homology"/>
<dbReference type="Proteomes" id="UP000322927">
    <property type="component" value="Chromosome"/>
</dbReference>
<evidence type="ECO:0000313" key="4">
    <source>
        <dbReference type="EMBL" id="QES33126.1"/>
    </source>
</evidence>
<dbReference type="OrthoDB" id="4515750at2"/>
<reference evidence="4 5" key="1">
    <citation type="submission" date="2018-05" db="EMBL/GenBank/DDBJ databases">
        <title>Streptomyces venezuelae.</title>
        <authorList>
            <person name="Kim W."/>
            <person name="Lee N."/>
            <person name="Cho B.-K."/>
        </authorList>
    </citation>
    <scope>NUCLEOTIDE SEQUENCE [LARGE SCALE GENOMIC DNA]</scope>
    <source>
        <strain evidence="4 5">ATCC 14584</strain>
    </source>
</reference>
<evidence type="ECO:0000313" key="5">
    <source>
        <dbReference type="Proteomes" id="UP000322927"/>
    </source>
</evidence>
<evidence type="ECO:0000256" key="3">
    <source>
        <dbReference type="ARBA" id="ARBA00022679"/>
    </source>
</evidence>
<comment type="similarity">
    <text evidence="1">Belongs to the aromatic prenyltransferase family.</text>
</comment>
<gene>
    <name evidence="4" type="ORF">DEJ48_06685</name>
</gene>
<evidence type="ECO:0000256" key="1">
    <source>
        <dbReference type="ARBA" id="ARBA00005368"/>
    </source>
</evidence>
<dbReference type="SFLD" id="SFLDG01163">
    <property type="entry name" value="II"/>
    <property type="match status" value="1"/>
</dbReference>
<evidence type="ECO:0000256" key="2">
    <source>
        <dbReference type="ARBA" id="ARBA00022602"/>
    </source>
</evidence>
<keyword evidence="2" id="KW-0637">Prenyltransferase</keyword>
<organism evidence="4 5">
    <name type="scientific">Streptomyces venezuelae</name>
    <dbReference type="NCBI Taxonomy" id="54571"/>
    <lineage>
        <taxon>Bacteria</taxon>
        <taxon>Bacillati</taxon>
        <taxon>Actinomycetota</taxon>
        <taxon>Actinomycetes</taxon>
        <taxon>Kitasatosporales</taxon>
        <taxon>Streptomycetaceae</taxon>
        <taxon>Streptomyces</taxon>
    </lineage>
</organism>
<dbReference type="CDD" id="cd13931">
    <property type="entry name" value="PT-CloQ_NphB"/>
    <property type="match status" value="1"/>
</dbReference>